<evidence type="ECO:0000313" key="6">
    <source>
        <dbReference type="EMBL" id="KAF2310322.1"/>
    </source>
</evidence>
<proteinExistence type="inferred from homology"/>
<evidence type="ECO:0000256" key="2">
    <source>
        <dbReference type="ARBA" id="ARBA00022679"/>
    </source>
</evidence>
<feature type="domain" description="Stress-response A/B barrel" evidence="5">
    <location>
        <begin position="264"/>
        <end position="362"/>
    </location>
</feature>
<dbReference type="InterPro" id="IPR029044">
    <property type="entry name" value="Nucleotide-diphossugar_trans"/>
</dbReference>
<dbReference type="PROSITE" id="PS51502">
    <property type="entry name" value="S_R_A_B_BARREL"/>
    <property type="match status" value="1"/>
</dbReference>
<keyword evidence="2" id="KW-0808">Transferase</keyword>
<evidence type="ECO:0000259" key="5">
    <source>
        <dbReference type="PROSITE" id="PS51502"/>
    </source>
</evidence>
<dbReference type="GO" id="GO:0016757">
    <property type="term" value="F:glycosyltransferase activity"/>
    <property type="evidence" value="ECO:0007669"/>
    <property type="project" value="UniProtKB-KW"/>
</dbReference>
<reference evidence="6 7" key="1">
    <citation type="journal article" date="2020" name="Mol. Plant">
        <title>The Chromosome-Based Rubber Tree Genome Provides New Insights into Spurge Genome Evolution and Rubber Biosynthesis.</title>
        <authorList>
            <person name="Liu J."/>
            <person name="Shi C."/>
            <person name="Shi C.C."/>
            <person name="Li W."/>
            <person name="Zhang Q.J."/>
            <person name="Zhang Y."/>
            <person name="Li K."/>
            <person name="Lu H.F."/>
            <person name="Shi C."/>
            <person name="Zhu S.T."/>
            <person name="Xiao Z.Y."/>
            <person name="Nan H."/>
            <person name="Yue Y."/>
            <person name="Zhu X.G."/>
            <person name="Wu Y."/>
            <person name="Hong X.N."/>
            <person name="Fan G.Y."/>
            <person name="Tong Y."/>
            <person name="Zhang D."/>
            <person name="Mao C.L."/>
            <person name="Liu Y.L."/>
            <person name="Hao S.J."/>
            <person name="Liu W.Q."/>
            <person name="Lv M.Q."/>
            <person name="Zhang H.B."/>
            <person name="Liu Y."/>
            <person name="Hu-Tang G.R."/>
            <person name="Wang J.P."/>
            <person name="Wang J.H."/>
            <person name="Sun Y.H."/>
            <person name="Ni S.B."/>
            <person name="Chen W.B."/>
            <person name="Zhang X.C."/>
            <person name="Jiao Y.N."/>
            <person name="Eichler E.E."/>
            <person name="Li G.H."/>
            <person name="Liu X."/>
            <person name="Gao L.Z."/>
        </authorList>
    </citation>
    <scope>NUCLEOTIDE SEQUENCE [LARGE SCALE GENOMIC DNA]</scope>
    <source>
        <strain evidence="7">cv. GT1</strain>
        <tissue evidence="6">Leaf</tissue>
    </source>
</reference>
<dbReference type="EC" id="2.4.1.-" evidence="4"/>
<dbReference type="Gene3D" id="3.30.70.100">
    <property type="match status" value="1"/>
</dbReference>
<dbReference type="InterPro" id="IPR011008">
    <property type="entry name" value="Dimeric_a/b-barrel"/>
</dbReference>
<keyword evidence="1" id="KW-0328">Glycosyltransferase</keyword>
<evidence type="ECO:0000256" key="1">
    <source>
        <dbReference type="ARBA" id="ARBA00022676"/>
    </source>
</evidence>
<comment type="caution">
    <text evidence="6">The sequence shown here is derived from an EMBL/GenBank/DDBJ whole genome shotgun (WGS) entry which is preliminary data.</text>
</comment>
<sequence>MSPNATMEPPMDSKARAYVTFLAGNGDYVKGVVGLAKGLRKTKTAYPLVVAVLPDVPEEHRQILESQGCIVREIEPVYPPESQTQFAMAYYVINYSKLRIWEFVEYEKMIYLDGDIQVFENIDHLFDSPNGYFYAVMDCFCERNWRFSPQYKIGYCQQRPERVQWPKEMGSPPPPYFNAEYNLVLAMLWRHPENVEFDKVKVVHYCADGGKPWRYTGKEENMDREDIKLLMKKWWDIYEDESLHYKNATADHGKLGSIIAALTEEEVVDHQRSAPSAKKFQLKRFNSSQKEYASLVNLIPPMKSFHWGTDAGIENLTEGYTHVFESTFESTQGIAEYVAHPAHIEYSNLLAPALEKVLAMDYQSNTLLL</sequence>
<dbReference type="SMART" id="SM00886">
    <property type="entry name" value="Dabb"/>
    <property type="match status" value="1"/>
</dbReference>
<evidence type="ECO:0000256" key="4">
    <source>
        <dbReference type="RuleBase" id="RU362027"/>
    </source>
</evidence>
<dbReference type="InterPro" id="IPR002495">
    <property type="entry name" value="Glyco_trans_8"/>
</dbReference>
<dbReference type="InterPro" id="IPR013097">
    <property type="entry name" value="Dabb"/>
</dbReference>
<evidence type="ECO:0000256" key="3">
    <source>
        <dbReference type="ARBA" id="ARBA00023211"/>
    </source>
</evidence>
<protein>
    <recommendedName>
        <fullName evidence="4">Hexosyltransferase</fullName>
        <ecNumber evidence="4">2.4.1.-</ecNumber>
    </recommendedName>
</protein>
<dbReference type="EMBL" id="JAAGAX010000006">
    <property type="protein sequence ID" value="KAF2310322.1"/>
    <property type="molecule type" value="Genomic_DNA"/>
</dbReference>
<keyword evidence="3" id="KW-0464">Manganese</keyword>
<dbReference type="PANTHER" id="PTHR11183">
    <property type="entry name" value="GLYCOGENIN SUBFAMILY MEMBER"/>
    <property type="match status" value="1"/>
</dbReference>
<dbReference type="Gene3D" id="3.90.550.10">
    <property type="entry name" value="Spore Coat Polysaccharide Biosynthesis Protein SpsA, Chain A"/>
    <property type="match status" value="1"/>
</dbReference>
<dbReference type="CDD" id="cd02537">
    <property type="entry name" value="GT8_Glycogenin"/>
    <property type="match status" value="1"/>
</dbReference>
<dbReference type="InterPro" id="IPR050587">
    <property type="entry name" value="GNT1/Glycosyltrans_8"/>
</dbReference>
<organism evidence="6 7">
    <name type="scientific">Hevea brasiliensis</name>
    <name type="common">Para rubber tree</name>
    <name type="synonym">Siphonia brasiliensis</name>
    <dbReference type="NCBI Taxonomy" id="3981"/>
    <lineage>
        <taxon>Eukaryota</taxon>
        <taxon>Viridiplantae</taxon>
        <taxon>Streptophyta</taxon>
        <taxon>Embryophyta</taxon>
        <taxon>Tracheophyta</taxon>
        <taxon>Spermatophyta</taxon>
        <taxon>Magnoliopsida</taxon>
        <taxon>eudicotyledons</taxon>
        <taxon>Gunneridae</taxon>
        <taxon>Pentapetalae</taxon>
        <taxon>rosids</taxon>
        <taxon>fabids</taxon>
        <taxon>Malpighiales</taxon>
        <taxon>Euphorbiaceae</taxon>
        <taxon>Crotonoideae</taxon>
        <taxon>Micrandreae</taxon>
        <taxon>Hevea</taxon>
    </lineage>
</organism>
<gene>
    <name evidence="6" type="ORF">GH714_007754</name>
</gene>
<dbReference type="SUPFAM" id="SSF53448">
    <property type="entry name" value="Nucleotide-diphospho-sugar transferases"/>
    <property type="match status" value="1"/>
</dbReference>
<dbReference type="SUPFAM" id="SSF54909">
    <property type="entry name" value="Dimeric alpha+beta barrel"/>
    <property type="match status" value="1"/>
</dbReference>
<name>A0A6A6M9E4_HEVBR</name>
<comment type="similarity">
    <text evidence="4">Belongs to the glycosyltransferase 8 family.</text>
</comment>
<accession>A0A6A6M9E4</accession>
<dbReference type="Proteomes" id="UP000467840">
    <property type="component" value="Chromosome 14"/>
</dbReference>
<keyword evidence="7" id="KW-1185">Reference proteome</keyword>
<dbReference type="AlphaFoldDB" id="A0A6A6M9E4"/>
<evidence type="ECO:0000313" key="7">
    <source>
        <dbReference type="Proteomes" id="UP000467840"/>
    </source>
</evidence>
<dbReference type="Pfam" id="PF01501">
    <property type="entry name" value="Glyco_transf_8"/>
    <property type="match status" value="1"/>
</dbReference>
<dbReference type="Pfam" id="PF07876">
    <property type="entry name" value="Dabb"/>
    <property type="match status" value="1"/>
</dbReference>